<dbReference type="InterPro" id="IPR036236">
    <property type="entry name" value="Znf_C2H2_sf"/>
</dbReference>
<sequence>MAWPIDHPSAWDGNRRLERTFGYYPDGSSLRPTPGLVTPVQAPNAGWSVSFATGRQPVFSTVDEAVPSLSAYAQPGEGGVANVPDPWAVHIQGKDLSGAMPSSSVPPSVVHRPVSSLLDTQTDVLRRPRVSHNPGFPITNHEGSRHQAYAEADEPPRNLQYTLAIDNHHVISGPHANANANVHTNAPVPILHCRWDGCHYPGTFNRESSLIRHLRNMHWTPRAHPCSVPGCPKVCNRADTLTQHLRNCHRMV</sequence>
<dbReference type="STRING" id="104259.A0A0F7TT45"/>
<reference evidence="3" key="1">
    <citation type="journal article" date="2015" name="Genome Announc.">
        <title>Draft genome sequence of the fungus Penicillium brasilianum MG11.</title>
        <authorList>
            <person name="Horn F."/>
            <person name="Linde J."/>
            <person name="Mattern D.J."/>
            <person name="Walther G."/>
            <person name="Guthke R."/>
            <person name="Brakhage A.A."/>
            <person name="Valiante V."/>
        </authorList>
    </citation>
    <scope>NUCLEOTIDE SEQUENCE [LARGE SCALE GENOMIC DNA]</scope>
    <source>
        <strain evidence="3">MG11</strain>
    </source>
</reference>
<evidence type="ECO:0000313" key="2">
    <source>
        <dbReference type="EMBL" id="CEJ58605.1"/>
    </source>
</evidence>
<gene>
    <name evidence="2" type="ORF">PMG11_07257</name>
</gene>
<proteinExistence type="predicted"/>
<dbReference type="Gene3D" id="3.30.160.60">
    <property type="entry name" value="Classic Zinc Finger"/>
    <property type="match status" value="1"/>
</dbReference>
<accession>A0A0F7TT45</accession>
<evidence type="ECO:0000259" key="1">
    <source>
        <dbReference type="PROSITE" id="PS00028"/>
    </source>
</evidence>
<feature type="domain" description="C2H2-type" evidence="1">
    <location>
        <begin position="226"/>
        <end position="249"/>
    </location>
</feature>
<dbReference type="OrthoDB" id="654211at2759"/>
<dbReference type="InterPro" id="IPR013087">
    <property type="entry name" value="Znf_C2H2_type"/>
</dbReference>
<dbReference type="EMBL" id="CDHK01000006">
    <property type="protein sequence ID" value="CEJ58605.1"/>
    <property type="molecule type" value="Genomic_DNA"/>
</dbReference>
<name>A0A0F7TT45_PENBI</name>
<evidence type="ECO:0000313" key="3">
    <source>
        <dbReference type="Proteomes" id="UP000042958"/>
    </source>
</evidence>
<dbReference type="SUPFAM" id="SSF57667">
    <property type="entry name" value="beta-beta-alpha zinc fingers"/>
    <property type="match status" value="1"/>
</dbReference>
<dbReference type="AlphaFoldDB" id="A0A0F7TT45"/>
<organism evidence="2 3">
    <name type="scientific">Penicillium brasilianum</name>
    <dbReference type="NCBI Taxonomy" id="104259"/>
    <lineage>
        <taxon>Eukaryota</taxon>
        <taxon>Fungi</taxon>
        <taxon>Dikarya</taxon>
        <taxon>Ascomycota</taxon>
        <taxon>Pezizomycotina</taxon>
        <taxon>Eurotiomycetes</taxon>
        <taxon>Eurotiomycetidae</taxon>
        <taxon>Eurotiales</taxon>
        <taxon>Aspergillaceae</taxon>
        <taxon>Penicillium</taxon>
    </lineage>
</organism>
<protein>
    <recommendedName>
        <fullName evidence="1">C2H2-type domain-containing protein</fullName>
    </recommendedName>
</protein>
<dbReference type="PROSITE" id="PS00028">
    <property type="entry name" value="ZINC_FINGER_C2H2_1"/>
    <property type="match status" value="1"/>
</dbReference>
<dbReference type="SMART" id="SM00355">
    <property type="entry name" value="ZnF_C2H2"/>
    <property type="match status" value="2"/>
</dbReference>
<dbReference type="Proteomes" id="UP000042958">
    <property type="component" value="Unassembled WGS sequence"/>
</dbReference>
<keyword evidence="3" id="KW-1185">Reference proteome</keyword>